<reference evidence="19" key="2">
    <citation type="submission" date="2021-01" db="EMBL/GenBank/DDBJ databases">
        <authorList>
            <person name="Schikora-Tamarit M.A."/>
        </authorList>
    </citation>
    <scope>NUCLEOTIDE SEQUENCE</scope>
    <source>
        <strain evidence="19">CBS6075</strain>
    </source>
</reference>
<accession>A0A9P8P8R8</accession>
<dbReference type="Pfam" id="PF16589">
    <property type="entry name" value="BRCT_2"/>
    <property type="match status" value="1"/>
</dbReference>
<feature type="compositionally biased region" description="Polar residues" evidence="16">
    <location>
        <begin position="36"/>
        <end position="59"/>
    </location>
</feature>
<dbReference type="InterPro" id="IPR036420">
    <property type="entry name" value="BRCT_dom_sf"/>
</dbReference>
<evidence type="ECO:0000256" key="1">
    <source>
        <dbReference type="ARBA" id="ARBA00001946"/>
    </source>
</evidence>
<gene>
    <name evidence="19" type="ORF">OGAPHI_002845</name>
</gene>
<evidence type="ECO:0000259" key="18">
    <source>
        <dbReference type="PROSITE" id="PS50173"/>
    </source>
</evidence>
<evidence type="ECO:0000256" key="12">
    <source>
        <dbReference type="ARBA" id="ARBA00023204"/>
    </source>
</evidence>
<dbReference type="Pfam" id="PF00817">
    <property type="entry name" value="IMS"/>
    <property type="match status" value="1"/>
</dbReference>
<dbReference type="InterPro" id="IPR001126">
    <property type="entry name" value="UmuC"/>
</dbReference>
<keyword evidence="10" id="KW-0460">Magnesium</keyword>
<sequence length="956" mass="108511">MDLSSATEWGSINDSEIDLLLRERERREGAEEAVQVASSQPESLEATQADESGVQNSDDWGSMNDGEFISFVNKLSQSRGLKQPLITSQPVSDHADQGGSDQNIMSSNRASESFRSNSPLNDQDLQLSVDPAEVDQGSQEIEFGDFDTYFRHKALKQQEEDLQYVEFIKNARGLEYPPVFEGCVIYINGKTSPDAEQLHKLIILHGGTYIQALGAKGNATHIISETLTPQKKLEFRNYKVLKPTWITESIESKRLLHWADYMVIHNDYGQQRIDTAAKPVVEEEAEISQLSQITDPEDNLDKQEEVEMPDHMNCKHPNFLSNFFAKSRLHHLSSWKADLRSHFLHRAIDTLTSRKLEKVATSTRVILHVDFDCFFATVSALMHDPPIDINSVPVCVTHGGNTSDIASCNYVARAKGCRNGMWLRSARRLCPELVCLEYQFDEYERISKLFYEILLGFEIDSILPVSVDEALLDITSLSVTKSPAEIMTEIKQEVQKLTKCSVSCGSGPNVLLAKLALHRAKPNGMYYVHDDEVLTFLDTVRFADLPGIGPQICSKLETELNITNAWVTELRSVSKQKLSSVFGPKTGVTIFNYVRGIDDTTIDILANPEEYERKSLSIDVNWGIRFDTDVEVEKFLGDLAKEMNTRLLKVNMVGSSITLKLATRHPDAPVDPPKYLGMGHCEFVSRTTRFGHFTREAGILATELKHIYRAINPDVKELRGVSISMNKLVSDQKKTQKGLDADQKQLPFKSGLFKLDKPESLKPATKPKSPVRRNEGTFGIRESEINWEVFNELPSQIQKELKEELGRRNLGITGSLYESPKKRKVDFFSNFVSPKKKRPPERTLLDSNYIETRTPVSFQKTPITDFMGIMAKLGTWFDHSIQARGPHEKDLVLFNEFMFGLLEIDEMLKFHSIVRLFEEKLIMHKTATGYHEWSRLVNELRTIFNEVKYEDLEFGF</sequence>
<comment type="subcellular location">
    <subcellularLocation>
        <location evidence="2">Nucleus</location>
    </subcellularLocation>
</comment>
<dbReference type="GeneID" id="70234812"/>
<dbReference type="Gene3D" id="3.30.1490.100">
    <property type="entry name" value="DNA polymerase, Y-family, little finger domain"/>
    <property type="match status" value="1"/>
</dbReference>
<dbReference type="Gene3D" id="3.40.1170.60">
    <property type="match status" value="1"/>
</dbReference>
<evidence type="ECO:0000256" key="8">
    <source>
        <dbReference type="ARBA" id="ARBA00022723"/>
    </source>
</evidence>
<dbReference type="AlphaFoldDB" id="A0A9P8P8R8"/>
<comment type="similarity">
    <text evidence="3">Belongs to the DNA polymerase type-Y family.</text>
</comment>
<keyword evidence="12" id="KW-0234">DNA repair</keyword>
<evidence type="ECO:0000256" key="7">
    <source>
        <dbReference type="ARBA" id="ARBA00022695"/>
    </source>
</evidence>
<evidence type="ECO:0000256" key="15">
    <source>
        <dbReference type="ARBA" id="ARBA00081902"/>
    </source>
</evidence>
<comment type="function">
    <text evidence="14">Deoxycytidyl transferase involved in DNA repair. Transfers a dCMP residue from dCTP to the 3'-end of a DNA primer in a template-dependent reaction. May assist in the first step in the bypass of abasic lesions by the insertion of a nucleotide opposite the lesion. Required for normal induction of mutations by physical and chemical agents. Involved in mitochondrial DNA mutagenesis.</text>
</comment>
<dbReference type="Gene3D" id="3.40.50.10190">
    <property type="entry name" value="BRCT domain"/>
    <property type="match status" value="1"/>
</dbReference>
<dbReference type="Pfam" id="PF21999">
    <property type="entry name" value="IMS_HHH_1"/>
    <property type="match status" value="1"/>
</dbReference>
<feature type="domain" description="BRCT" evidence="17">
    <location>
        <begin position="175"/>
        <end position="263"/>
    </location>
</feature>
<dbReference type="InterPro" id="IPR043128">
    <property type="entry name" value="Rev_trsase/Diguanyl_cyclase"/>
</dbReference>
<name>A0A9P8P8R8_9ASCO</name>
<keyword evidence="9" id="KW-0227">DNA damage</keyword>
<dbReference type="GO" id="GO:0005634">
    <property type="term" value="C:nucleus"/>
    <property type="evidence" value="ECO:0007669"/>
    <property type="project" value="UniProtKB-SubCell"/>
</dbReference>
<protein>
    <recommendedName>
        <fullName evidence="4">DNA repair protein REV1</fullName>
    </recommendedName>
    <alternativeName>
        <fullName evidence="15">Reversionless protein 1</fullName>
    </alternativeName>
</protein>
<evidence type="ECO:0000256" key="4">
    <source>
        <dbReference type="ARBA" id="ARBA00020399"/>
    </source>
</evidence>
<dbReference type="SUPFAM" id="SSF52113">
    <property type="entry name" value="BRCT domain"/>
    <property type="match status" value="1"/>
</dbReference>
<evidence type="ECO:0000313" key="20">
    <source>
        <dbReference type="Proteomes" id="UP000769157"/>
    </source>
</evidence>
<keyword evidence="7" id="KW-0548">Nucleotidyltransferase</keyword>
<keyword evidence="6" id="KW-0808">Transferase</keyword>
<evidence type="ECO:0000256" key="9">
    <source>
        <dbReference type="ARBA" id="ARBA00022763"/>
    </source>
</evidence>
<comment type="cofactor">
    <cofactor evidence="1">
        <name>Mg(2+)</name>
        <dbReference type="ChEBI" id="CHEBI:18420"/>
    </cofactor>
</comment>
<dbReference type="GO" id="GO:0006281">
    <property type="term" value="P:DNA repair"/>
    <property type="evidence" value="ECO:0007669"/>
    <property type="project" value="UniProtKB-KW"/>
</dbReference>
<comment type="caution">
    <text evidence="19">The sequence shown here is derived from an EMBL/GenBank/DDBJ whole genome shotgun (WGS) entry which is preliminary data.</text>
</comment>
<dbReference type="GO" id="GO:0003684">
    <property type="term" value="F:damaged DNA binding"/>
    <property type="evidence" value="ECO:0007669"/>
    <property type="project" value="InterPro"/>
</dbReference>
<dbReference type="GO" id="GO:0003887">
    <property type="term" value="F:DNA-directed DNA polymerase activity"/>
    <property type="evidence" value="ECO:0007669"/>
    <property type="project" value="InterPro"/>
</dbReference>
<evidence type="ECO:0000259" key="17">
    <source>
        <dbReference type="PROSITE" id="PS50172"/>
    </source>
</evidence>
<dbReference type="GO" id="GO:0017125">
    <property type="term" value="F:deoxycytidyl transferase activity"/>
    <property type="evidence" value="ECO:0007669"/>
    <property type="project" value="TreeGrafter"/>
</dbReference>
<evidence type="ECO:0000256" key="13">
    <source>
        <dbReference type="ARBA" id="ARBA00023242"/>
    </source>
</evidence>
<keyword evidence="13" id="KW-0539">Nucleus</keyword>
<dbReference type="PANTHER" id="PTHR45990">
    <property type="entry name" value="DNA REPAIR PROTEIN REV1"/>
    <property type="match status" value="1"/>
</dbReference>
<dbReference type="SUPFAM" id="SSF56672">
    <property type="entry name" value="DNA/RNA polymerases"/>
    <property type="match status" value="1"/>
</dbReference>
<dbReference type="Gene3D" id="6.10.250.1490">
    <property type="match status" value="1"/>
</dbReference>
<dbReference type="InterPro" id="IPR036775">
    <property type="entry name" value="DNA_pol_Y-fam_lit_finger_sf"/>
</dbReference>
<dbReference type="Gene3D" id="3.30.70.270">
    <property type="match status" value="1"/>
</dbReference>
<evidence type="ECO:0000256" key="11">
    <source>
        <dbReference type="ARBA" id="ARBA00023125"/>
    </source>
</evidence>
<dbReference type="GO" id="GO:0042276">
    <property type="term" value="P:error-prone translesion synthesis"/>
    <property type="evidence" value="ECO:0007669"/>
    <property type="project" value="TreeGrafter"/>
</dbReference>
<dbReference type="Gene3D" id="1.10.150.20">
    <property type="entry name" value="5' to 3' exonuclease, C-terminal subdomain"/>
    <property type="match status" value="1"/>
</dbReference>
<dbReference type="SMART" id="SM00292">
    <property type="entry name" value="BRCT"/>
    <property type="match status" value="1"/>
</dbReference>
<evidence type="ECO:0000256" key="3">
    <source>
        <dbReference type="ARBA" id="ARBA00010945"/>
    </source>
</evidence>
<dbReference type="SUPFAM" id="SSF100879">
    <property type="entry name" value="Lesion bypass DNA polymerase (Y-family), little finger domain"/>
    <property type="match status" value="1"/>
</dbReference>
<dbReference type="GO" id="GO:0046872">
    <property type="term" value="F:metal ion binding"/>
    <property type="evidence" value="ECO:0007669"/>
    <property type="project" value="UniProtKB-KW"/>
</dbReference>
<dbReference type="GO" id="GO:0070987">
    <property type="term" value="P:error-free translesion synthesis"/>
    <property type="evidence" value="ECO:0007669"/>
    <property type="project" value="UniProtKB-ARBA"/>
</dbReference>
<dbReference type="PROSITE" id="PS50173">
    <property type="entry name" value="UMUC"/>
    <property type="match status" value="1"/>
</dbReference>
<keyword evidence="5" id="KW-0237">DNA synthesis</keyword>
<dbReference type="FunFam" id="3.30.1490.100:FF:000001">
    <property type="entry name" value="DNA repair protein REV1"/>
    <property type="match status" value="1"/>
</dbReference>
<evidence type="ECO:0000256" key="10">
    <source>
        <dbReference type="ARBA" id="ARBA00022842"/>
    </source>
</evidence>
<evidence type="ECO:0000256" key="16">
    <source>
        <dbReference type="SAM" id="MobiDB-lite"/>
    </source>
</evidence>
<keyword evidence="8" id="KW-0479">Metal-binding</keyword>
<dbReference type="Pfam" id="PF11799">
    <property type="entry name" value="IMS_C"/>
    <property type="match status" value="1"/>
</dbReference>
<evidence type="ECO:0000256" key="5">
    <source>
        <dbReference type="ARBA" id="ARBA00022634"/>
    </source>
</evidence>
<dbReference type="InterPro" id="IPR043502">
    <property type="entry name" value="DNA/RNA_pol_sf"/>
</dbReference>
<dbReference type="OrthoDB" id="427711at2759"/>
<dbReference type="PROSITE" id="PS50172">
    <property type="entry name" value="BRCT"/>
    <property type="match status" value="1"/>
</dbReference>
<organism evidence="19 20">
    <name type="scientific">Ogataea philodendri</name>
    <dbReference type="NCBI Taxonomy" id="1378263"/>
    <lineage>
        <taxon>Eukaryota</taxon>
        <taxon>Fungi</taxon>
        <taxon>Dikarya</taxon>
        <taxon>Ascomycota</taxon>
        <taxon>Saccharomycotina</taxon>
        <taxon>Pichiomycetes</taxon>
        <taxon>Pichiales</taxon>
        <taxon>Pichiaceae</taxon>
        <taxon>Ogataea</taxon>
    </lineage>
</organism>
<evidence type="ECO:0000256" key="6">
    <source>
        <dbReference type="ARBA" id="ARBA00022679"/>
    </source>
</evidence>
<evidence type="ECO:0000256" key="14">
    <source>
        <dbReference type="ARBA" id="ARBA00058985"/>
    </source>
</evidence>
<feature type="region of interest" description="Disordered" evidence="16">
    <location>
        <begin position="23"/>
        <end position="62"/>
    </location>
</feature>
<keyword evidence="11" id="KW-0238">DNA-binding</keyword>
<dbReference type="InterPro" id="IPR017961">
    <property type="entry name" value="DNA_pol_Y-fam_little_finger"/>
</dbReference>
<dbReference type="PANTHER" id="PTHR45990:SF1">
    <property type="entry name" value="DNA REPAIR PROTEIN REV1"/>
    <property type="match status" value="1"/>
</dbReference>
<dbReference type="FunFam" id="3.40.50.10190:FF:000011">
    <property type="entry name" value="DNA repair protein REV1"/>
    <property type="match status" value="1"/>
</dbReference>
<keyword evidence="20" id="KW-1185">Reference proteome</keyword>
<evidence type="ECO:0000256" key="2">
    <source>
        <dbReference type="ARBA" id="ARBA00004123"/>
    </source>
</evidence>
<evidence type="ECO:0000313" key="19">
    <source>
        <dbReference type="EMBL" id="KAH3667196.1"/>
    </source>
</evidence>
<dbReference type="Proteomes" id="UP000769157">
    <property type="component" value="Unassembled WGS sequence"/>
</dbReference>
<dbReference type="RefSeq" id="XP_046062008.1">
    <property type="nucleotide sequence ID" value="XM_046203759.1"/>
</dbReference>
<feature type="compositionally biased region" description="Polar residues" evidence="16">
    <location>
        <begin position="99"/>
        <end position="122"/>
    </location>
</feature>
<dbReference type="InterPro" id="IPR001357">
    <property type="entry name" value="BRCT_dom"/>
</dbReference>
<reference evidence="19" key="1">
    <citation type="journal article" date="2021" name="Open Biol.">
        <title>Shared evolutionary footprints suggest mitochondrial oxidative damage underlies multiple complex I losses in fungi.</title>
        <authorList>
            <person name="Schikora-Tamarit M.A."/>
            <person name="Marcet-Houben M."/>
            <person name="Nosek J."/>
            <person name="Gabaldon T."/>
        </authorList>
    </citation>
    <scope>NUCLEOTIDE SEQUENCE</scope>
    <source>
        <strain evidence="19">CBS6075</strain>
    </source>
</reference>
<proteinExistence type="inferred from homology"/>
<dbReference type="InterPro" id="IPR053848">
    <property type="entry name" value="IMS_HHH_1"/>
</dbReference>
<dbReference type="EMBL" id="JAEUBE010000183">
    <property type="protein sequence ID" value="KAH3667196.1"/>
    <property type="molecule type" value="Genomic_DNA"/>
</dbReference>
<feature type="region of interest" description="Disordered" evidence="16">
    <location>
        <begin position="87"/>
        <end position="122"/>
    </location>
</feature>
<dbReference type="CDD" id="cd17719">
    <property type="entry name" value="BRCT_Rev1"/>
    <property type="match status" value="1"/>
</dbReference>
<feature type="domain" description="UmuC" evidence="18">
    <location>
        <begin position="366"/>
        <end position="549"/>
    </location>
</feature>